<organism evidence="1">
    <name type="scientific">Schistocephalus solidus</name>
    <name type="common">Tapeworm</name>
    <dbReference type="NCBI Taxonomy" id="70667"/>
    <lineage>
        <taxon>Eukaryota</taxon>
        <taxon>Metazoa</taxon>
        <taxon>Spiralia</taxon>
        <taxon>Lophotrochozoa</taxon>
        <taxon>Platyhelminthes</taxon>
        <taxon>Cestoda</taxon>
        <taxon>Eucestoda</taxon>
        <taxon>Diphyllobothriidea</taxon>
        <taxon>Diphyllobothriidae</taxon>
        <taxon>Schistocephalus</taxon>
    </lineage>
</organism>
<evidence type="ECO:0000313" key="1">
    <source>
        <dbReference type="EMBL" id="JAP48056.1"/>
    </source>
</evidence>
<accession>A0A0X3PLC1</accession>
<protein>
    <submittedName>
        <fullName evidence="1">Uncharacterized protein</fullName>
    </submittedName>
</protein>
<sequence>MTVPAFFKQTLNKQLESFTSIIFKYSSCAHKTTMIAKQDTDNIRSKLTFKIRAVIKSVSTVLRSFLVSRTEESSEIKLSLLMAERKMIGRTSLRSQKQFDVGAPNESKAIKRSLLIKIKIIK</sequence>
<dbReference type="AlphaFoldDB" id="A0A0X3PLC1"/>
<name>A0A0X3PLC1_SCHSO</name>
<proteinExistence type="predicted"/>
<gene>
    <name evidence="1" type="ORF">TR114609</name>
</gene>
<dbReference type="EMBL" id="GEEE01015169">
    <property type="protein sequence ID" value="JAP48056.1"/>
    <property type="molecule type" value="Transcribed_RNA"/>
</dbReference>
<reference evidence="1" key="1">
    <citation type="submission" date="2016-01" db="EMBL/GenBank/DDBJ databases">
        <title>Reference transcriptome for the parasite Schistocephalus solidus: insights into the molecular evolution of parasitism.</title>
        <authorList>
            <person name="Hebert F.O."/>
            <person name="Grambauer S."/>
            <person name="Barber I."/>
            <person name="Landry C.R."/>
            <person name="Aubin-Horth N."/>
        </authorList>
    </citation>
    <scope>NUCLEOTIDE SEQUENCE</scope>
</reference>